<feature type="compositionally biased region" description="Low complexity" evidence="2">
    <location>
        <begin position="437"/>
        <end position="451"/>
    </location>
</feature>
<dbReference type="CDD" id="cd09487">
    <property type="entry name" value="SAM_superfamily"/>
    <property type="match status" value="1"/>
</dbReference>
<dbReference type="SMART" id="SM00454">
    <property type="entry name" value="SAM"/>
    <property type="match status" value="1"/>
</dbReference>
<dbReference type="SUPFAM" id="SSF47769">
    <property type="entry name" value="SAM/Pointed domain"/>
    <property type="match status" value="1"/>
</dbReference>
<name>A0ABD3HQV8_9MARC</name>
<feature type="compositionally biased region" description="Polar residues" evidence="2">
    <location>
        <begin position="116"/>
        <end position="128"/>
    </location>
</feature>
<feature type="region of interest" description="Disordered" evidence="2">
    <location>
        <begin position="410"/>
        <end position="462"/>
    </location>
</feature>
<dbReference type="InterPro" id="IPR013761">
    <property type="entry name" value="SAM/pointed_sf"/>
</dbReference>
<evidence type="ECO:0000256" key="2">
    <source>
        <dbReference type="SAM" id="MobiDB-lite"/>
    </source>
</evidence>
<dbReference type="Proteomes" id="UP001633002">
    <property type="component" value="Unassembled WGS sequence"/>
</dbReference>
<comment type="caution">
    <text evidence="4">The sequence shown here is derived from an EMBL/GenBank/DDBJ whole genome shotgun (WGS) entry which is preliminary data.</text>
</comment>
<sequence length="751" mass="81244">MAKTKRRQLAALAAARAEGKRLSGSDERITSCRDAGPSGTALQSDPSVEIRTQRVIIKIPPLPVKTPPAAAPETPTVVRRRRRKALSTALAPKSVAAPSAAPENPSVVRRRRRKASSTADLTSKSVAASSAAPETPVVVRRRKRKSSSAAAEPISNPAGGAKRRRKGRVEAELKPQDVPGDESKVIQRKASLKLGGGLVKVRRRRAPAHSKLSSKDEPAEAANRSRMKKMVPAEPVSEQVPEDEAKLSKVILKFGKWKREKTIGELGSQVTAEVTRAGRQSRTKVTVSLFSRKRRKVEEEVINKCPPETNHEEEVVTRVPDHTPAPAQNGDAPHLIALEACFSEDLLSSPHIGDGSRNRASSPLLTFKRKRGPAAKALLQASATSTGPEREDISRAEAVANCCSDGILKSQPKQNSAKPLSGDLCTTPSDDSSTVRASKGGATSSGAQAGADVADGSADRGSEQNIQLVQEEPANISCHEDRIVGQETCQSGAAEEDRKPHWQMELAVPFTPGENGVFLVIKQEEGVDIDRSAQCSVGKDVIPRGAELIKQKNQLAIINKRLDAAGGLRNWLVERGLGQFVPIFDEKKVDALTLLQITMTELKEMGMIPVGPRRKLIHALSCLTARSPLTSAGGGTIEELLQVRCKFADALALRLDGRNVADGRMIRSRIIIQAASRTHIDQQKQMHFLTFFICRFITVFQPFVRFASSLVVPVSWCMSVFSSVSLLSVSLVLVYSVLNGCAPYLHIWCVL</sequence>
<accession>A0ABD3HQV8</accession>
<feature type="compositionally biased region" description="Pro residues" evidence="2">
    <location>
        <begin position="61"/>
        <end position="70"/>
    </location>
</feature>
<feature type="compositionally biased region" description="Polar residues" evidence="2">
    <location>
        <begin position="411"/>
        <end position="436"/>
    </location>
</feature>
<protein>
    <recommendedName>
        <fullName evidence="3">SAM domain-containing protein</fullName>
    </recommendedName>
</protein>
<reference evidence="4 5" key="1">
    <citation type="submission" date="2024-09" db="EMBL/GenBank/DDBJ databases">
        <title>Chromosome-scale assembly of Riccia sorocarpa.</title>
        <authorList>
            <person name="Paukszto L."/>
        </authorList>
    </citation>
    <scope>NUCLEOTIDE SEQUENCE [LARGE SCALE GENOMIC DNA]</scope>
    <source>
        <strain evidence="4">LP-2024</strain>
        <tissue evidence="4">Aerial parts of the thallus</tissue>
    </source>
</reference>
<feature type="compositionally biased region" description="Basic and acidic residues" evidence="2">
    <location>
        <begin position="168"/>
        <end position="183"/>
    </location>
</feature>
<gene>
    <name evidence="4" type="ORF">R1sor_006167</name>
</gene>
<evidence type="ECO:0000313" key="4">
    <source>
        <dbReference type="EMBL" id="KAL3692516.1"/>
    </source>
</evidence>
<dbReference type="Pfam" id="PF00536">
    <property type="entry name" value="SAM_1"/>
    <property type="match status" value="1"/>
</dbReference>
<organism evidence="4 5">
    <name type="scientific">Riccia sorocarpa</name>
    <dbReference type="NCBI Taxonomy" id="122646"/>
    <lineage>
        <taxon>Eukaryota</taxon>
        <taxon>Viridiplantae</taxon>
        <taxon>Streptophyta</taxon>
        <taxon>Embryophyta</taxon>
        <taxon>Marchantiophyta</taxon>
        <taxon>Marchantiopsida</taxon>
        <taxon>Marchantiidae</taxon>
        <taxon>Marchantiales</taxon>
        <taxon>Ricciaceae</taxon>
        <taxon>Riccia</taxon>
    </lineage>
</organism>
<keyword evidence="1" id="KW-0677">Repeat</keyword>
<dbReference type="AlphaFoldDB" id="A0ABD3HQV8"/>
<proteinExistence type="predicted"/>
<evidence type="ECO:0000313" key="5">
    <source>
        <dbReference type="Proteomes" id="UP001633002"/>
    </source>
</evidence>
<feature type="region of interest" description="Disordered" evidence="2">
    <location>
        <begin position="17"/>
        <end position="47"/>
    </location>
</feature>
<dbReference type="Gene3D" id="1.10.150.50">
    <property type="entry name" value="Transcription Factor, Ets-1"/>
    <property type="match status" value="1"/>
</dbReference>
<dbReference type="PROSITE" id="PS50105">
    <property type="entry name" value="SAM_DOMAIN"/>
    <property type="match status" value="1"/>
</dbReference>
<dbReference type="PANTHER" id="PTHR10627:SF68">
    <property type="entry name" value="F26K24.15 PROTEIN-RELATED"/>
    <property type="match status" value="1"/>
</dbReference>
<feature type="compositionally biased region" description="Low complexity" evidence="2">
    <location>
        <begin position="89"/>
        <end position="102"/>
    </location>
</feature>
<feature type="region of interest" description="Disordered" evidence="2">
    <location>
        <begin position="61"/>
        <end position="183"/>
    </location>
</feature>
<keyword evidence="5" id="KW-1185">Reference proteome</keyword>
<feature type="compositionally biased region" description="Basic and acidic residues" evidence="2">
    <location>
        <begin position="17"/>
        <end position="31"/>
    </location>
</feature>
<dbReference type="InterPro" id="IPR001660">
    <property type="entry name" value="SAM"/>
</dbReference>
<evidence type="ECO:0000259" key="3">
    <source>
        <dbReference type="PROSITE" id="PS50105"/>
    </source>
</evidence>
<feature type="region of interest" description="Disordered" evidence="2">
    <location>
        <begin position="202"/>
        <end position="240"/>
    </location>
</feature>
<dbReference type="PANTHER" id="PTHR10627">
    <property type="entry name" value="SCP160"/>
    <property type="match status" value="1"/>
</dbReference>
<feature type="domain" description="SAM" evidence="3">
    <location>
        <begin position="570"/>
        <end position="626"/>
    </location>
</feature>
<dbReference type="EMBL" id="JBJQOH010000003">
    <property type="protein sequence ID" value="KAL3692516.1"/>
    <property type="molecule type" value="Genomic_DNA"/>
</dbReference>
<evidence type="ECO:0000256" key="1">
    <source>
        <dbReference type="ARBA" id="ARBA00022737"/>
    </source>
</evidence>